<dbReference type="EMBL" id="HBIQ01106079">
    <property type="protein sequence ID" value="CAE0601351.1"/>
    <property type="molecule type" value="Transcribed_RNA"/>
</dbReference>
<dbReference type="AlphaFoldDB" id="A0A7S3U2Q0"/>
<sequence length="186" mass="20724">MRDQHLEREEGCLVWQSDFYQVLRHVCIQRFNVYVANQFSVHVYSGRAKSALVLKAVVARELLGDSTETCDPFEKRGTRRALKGFRWKQLPPSLHYLWGGVDEPASSEALLPPPPLINISVGEGVSSEPNSSEELAIPITGAAGTGLADLHRQMAEMKAALSELSTMVMENNTLLCKLVRRDEHHA</sequence>
<accession>A0A7S3U2Q0</accession>
<evidence type="ECO:0000313" key="1">
    <source>
        <dbReference type="EMBL" id="CAE0601351.1"/>
    </source>
</evidence>
<protein>
    <submittedName>
        <fullName evidence="1">Uncharacterized protein</fullName>
    </submittedName>
</protein>
<reference evidence="1" key="1">
    <citation type="submission" date="2021-01" db="EMBL/GenBank/DDBJ databases">
        <authorList>
            <person name="Corre E."/>
            <person name="Pelletier E."/>
            <person name="Niang G."/>
            <person name="Scheremetjew M."/>
            <person name="Finn R."/>
            <person name="Kale V."/>
            <person name="Holt S."/>
            <person name="Cochrane G."/>
            <person name="Meng A."/>
            <person name="Brown T."/>
            <person name="Cohen L."/>
        </authorList>
    </citation>
    <scope>NUCLEOTIDE SEQUENCE</scope>
    <source>
        <strain evidence="1">SPMC142</strain>
    </source>
</reference>
<gene>
    <name evidence="1" type="ORF">SACU0126_LOCUS33672</name>
</gene>
<proteinExistence type="predicted"/>
<name>A0A7S3U2Q0_9SPIT</name>
<organism evidence="1">
    <name type="scientific">Strombidinopsis acuminata</name>
    <dbReference type="NCBI Taxonomy" id="141414"/>
    <lineage>
        <taxon>Eukaryota</taxon>
        <taxon>Sar</taxon>
        <taxon>Alveolata</taxon>
        <taxon>Ciliophora</taxon>
        <taxon>Intramacronucleata</taxon>
        <taxon>Spirotrichea</taxon>
        <taxon>Choreotrichia</taxon>
        <taxon>Choreotrichida</taxon>
        <taxon>Strombidinopsidae</taxon>
        <taxon>Strombidinopsis</taxon>
    </lineage>
</organism>